<evidence type="ECO:0000256" key="4">
    <source>
        <dbReference type="HAMAP-Rule" id="MF_00724"/>
    </source>
</evidence>
<comment type="caution">
    <text evidence="6">The sequence shown here is derived from an EMBL/GenBank/DDBJ whole genome shotgun (WGS) entry which is preliminary data.</text>
</comment>
<evidence type="ECO:0000256" key="2">
    <source>
        <dbReference type="ARBA" id="ARBA00009272"/>
    </source>
</evidence>
<dbReference type="PANTHER" id="PTHR34653">
    <property type="match status" value="1"/>
</dbReference>
<name>A0AAW7ZGB4_9FIRM</name>
<dbReference type="EMBL" id="JARPTC010000021">
    <property type="protein sequence ID" value="MDO7788364.1"/>
    <property type="molecule type" value="Genomic_DNA"/>
</dbReference>
<dbReference type="GO" id="GO:0071973">
    <property type="term" value="P:bacterial-type flagellum-dependent cell motility"/>
    <property type="evidence" value="ECO:0007669"/>
    <property type="project" value="InterPro"/>
</dbReference>
<evidence type="ECO:0000256" key="1">
    <source>
        <dbReference type="ARBA" id="ARBA00004117"/>
    </source>
</evidence>
<keyword evidence="3 4" id="KW-0975">Bacterial flagellum</keyword>
<evidence type="ECO:0000256" key="5">
    <source>
        <dbReference type="NCBIfam" id="TIGR00205"/>
    </source>
</evidence>
<dbReference type="Pfam" id="PF02049">
    <property type="entry name" value="FliE"/>
    <property type="match status" value="1"/>
</dbReference>
<dbReference type="RefSeq" id="WP_304544234.1">
    <property type="nucleotide sequence ID" value="NZ_JARPTC010000021.1"/>
</dbReference>
<keyword evidence="6" id="KW-0969">Cilium</keyword>
<protein>
    <recommendedName>
        <fullName evidence="4 5">Flagellar hook-basal body complex protein FliE</fullName>
    </recommendedName>
</protein>
<keyword evidence="7" id="KW-1185">Reference proteome</keyword>
<proteinExistence type="inferred from homology"/>
<organism evidence="6 7">
    <name type="scientific">Desulforamulus aquiferis</name>
    <dbReference type="NCBI Taxonomy" id="1397668"/>
    <lineage>
        <taxon>Bacteria</taxon>
        <taxon>Bacillati</taxon>
        <taxon>Bacillota</taxon>
        <taxon>Clostridia</taxon>
        <taxon>Eubacteriales</taxon>
        <taxon>Peptococcaceae</taxon>
        <taxon>Desulforamulus</taxon>
    </lineage>
</organism>
<dbReference type="GO" id="GO:0003774">
    <property type="term" value="F:cytoskeletal motor activity"/>
    <property type="evidence" value="ECO:0007669"/>
    <property type="project" value="InterPro"/>
</dbReference>
<gene>
    <name evidence="4 6" type="primary">fliE</name>
    <name evidence="6" type="ORF">P6N53_14145</name>
</gene>
<dbReference type="Proteomes" id="UP001172911">
    <property type="component" value="Unassembled WGS sequence"/>
</dbReference>
<evidence type="ECO:0000313" key="6">
    <source>
        <dbReference type="EMBL" id="MDO7788364.1"/>
    </source>
</evidence>
<sequence>MIIMPVSVPQQIPEASPSKTANGVPDFANILNSAVSKISTTELKAEQVMENFLVGEVQDIHQVTIALQEAKLTMQLAVEVRNKVVEAYQEISRMQI</sequence>
<evidence type="ECO:0000313" key="7">
    <source>
        <dbReference type="Proteomes" id="UP001172911"/>
    </source>
</evidence>
<dbReference type="NCBIfam" id="TIGR00205">
    <property type="entry name" value="fliE"/>
    <property type="match status" value="1"/>
</dbReference>
<comment type="similarity">
    <text evidence="2 4">Belongs to the FliE family.</text>
</comment>
<reference evidence="6" key="1">
    <citation type="journal article" date="2023" name="J. Hazard. Mater.">
        <title>Anaerobic biodegradation of pyrene and benzo[a]pyrene by a new sulfate-reducing Desulforamulus aquiferis strain DSA.</title>
        <authorList>
            <person name="Zhang Z."/>
            <person name="Sun J."/>
            <person name="Gong X."/>
            <person name="Wang C."/>
            <person name="Wang H."/>
        </authorList>
    </citation>
    <scope>NUCLEOTIDE SEQUENCE</scope>
    <source>
        <strain evidence="6">DSA</strain>
    </source>
</reference>
<dbReference type="AlphaFoldDB" id="A0AAW7ZGB4"/>
<dbReference type="InterPro" id="IPR001624">
    <property type="entry name" value="FliE"/>
</dbReference>
<accession>A0AAW7ZGB4</accession>
<dbReference type="GO" id="GO:0009425">
    <property type="term" value="C:bacterial-type flagellum basal body"/>
    <property type="evidence" value="ECO:0007669"/>
    <property type="project" value="UniProtKB-SubCell"/>
</dbReference>
<dbReference type="HAMAP" id="MF_00724">
    <property type="entry name" value="FliE"/>
    <property type="match status" value="1"/>
</dbReference>
<evidence type="ECO:0000256" key="3">
    <source>
        <dbReference type="ARBA" id="ARBA00023143"/>
    </source>
</evidence>
<dbReference type="PANTHER" id="PTHR34653:SF1">
    <property type="entry name" value="FLAGELLAR HOOK-BASAL BODY COMPLEX PROTEIN FLIE"/>
    <property type="match status" value="1"/>
</dbReference>
<keyword evidence="6" id="KW-0966">Cell projection</keyword>
<comment type="subcellular location">
    <subcellularLocation>
        <location evidence="1 4">Bacterial flagellum basal body</location>
    </subcellularLocation>
</comment>
<keyword evidence="6" id="KW-0282">Flagellum</keyword>
<dbReference type="PRINTS" id="PR01006">
    <property type="entry name" value="FLGHOOKFLIE"/>
</dbReference>
<reference evidence="6" key="2">
    <citation type="submission" date="2023-03" db="EMBL/GenBank/DDBJ databases">
        <authorList>
            <person name="Zhang Z."/>
        </authorList>
    </citation>
    <scope>NUCLEOTIDE SEQUENCE</scope>
    <source>
        <strain evidence="6">DSA</strain>
    </source>
</reference>
<dbReference type="GO" id="GO:0005198">
    <property type="term" value="F:structural molecule activity"/>
    <property type="evidence" value="ECO:0007669"/>
    <property type="project" value="UniProtKB-UniRule"/>
</dbReference>